<gene>
    <name evidence="1" type="ORF">L207DRAFT_583559</name>
</gene>
<protein>
    <recommendedName>
        <fullName evidence="3">BTB domain-containing protein</fullName>
    </recommendedName>
</protein>
<proteinExistence type="predicted"/>
<evidence type="ECO:0000313" key="1">
    <source>
        <dbReference type="EMBL" id="PMD39701.1"/>
    </source>
</evidence>
<dbReference type="PANTHER" id="PTHR47843:SF2">
    <property type="entry name" value="BTB DOMAIN-CONTAINING PROTEIN"/>
    <property type="match status" value="1"/>
</dbReference>
<accession>A0A2J6RMF4</accession>
<keyword evidence="2" id="KW-1185">Reference proteome</keyword>
<dbReference type="PANTHER" id="PTHR47843">
    <property type="entry name" value="BTB DOMAIN-CONTAINING PROTEIN-RELATED"/>
    <property type="match status" value="1"/>
</dbReference>
<evidence type="ECO:0000313" key="2">
    <source>
        <dbReference type="Proteomes" id="UP000235786"/>
    </source>
</evidence>
<dbReference type="SUPFAM" id="SSF54695">
    <property type="entry name" value="POZ domain"/>
    <property type="match status" value="1"/>
</dbReference>
<dbReference type="Gene3D" id="3.30.710.10">
    <property type="entry name" value="Potassium Channel Kv1.1, Chain A"/>
    <property type="match status" value="1"/>
</dbReference>
<dbReference type="OrthoDB" id="194443at2759"/>
<dbReference type="InterPro" id="IPR011333">
    <property type="entry name" value="SKP1/BTB/POZ_sf"/>
</dbReference>
<dbReference type="EMBL" id="KZ613946">
    <property type="protein sequence ID" value="PMD39701.1"/>
    <property type="molecule type" value="Genomic_DNA"/>
</dbReference>
<dbReference type="Proteomes" id="UP000235786">
    <property type="component" value="Unassembled WGS sequence"/>
</dbReference>
<evidence type="ECO:0008006" key="3">
    <source>
        <dbReference type="Google" id="ProtNLM"/>
    </source>
</evidence>
<reference evidence="1 2" key="1">
    <citation type="submission" date="2016-04" db="EMBL/GenBank/DDBJ databases">
        <title>A degradative enzymes factory behind the ericoid mycorrhizal symbiosis.</title>
        <authorList>
            <consortium name="DOE Joint Genome Institute"/>
            <person name="Martino E."/>
            <person name="Morin E."/>
            <person name="Grelet G."/>
            <person name="Kuo A."/>
            <person name="Kohler A."/>
            <person name="Daghino S."/>
            <person name="Barry K."/>
            <person name="Choi C."/>
            <person name="Cichocki N."/>
            <person name="Clum A."/>
            <person name="Copeland A."/>
            <person name="Hainaut M."/>
            <person name="Haridas S."/>
            <person name="Labutti K."/>
            <person name="Lindquist E."/>
            <person name="Lipzen A."/>
            <person name="Khouja H.-R."/>
            <person name="Murat C."/>
            <person name="Ohm R."/>
            <person name="Olson A."/>
            <person name="Spatafora J."/>
            <person name="Veneault-Fourrey C."/>
            <person name="Henrissat B."/>
            <person name="Grigoriev I."/>
            <person name="Martin F."/>
            <person name="Perotto S."/>
        </authorList>
    </citation>
    <scope>NUCLEOTIDE SEQUENCE [LARGE SCALE GENOMIC DNA]</scope>
    <source>
        <strain evidence="1 2">F</strain>
    </source>
</reference>
<sequence>MASEANPPFPMASEASNYPNVYSTPIKVPRPGPTFFNSQELVTFHVGSGTEKQTFLAHKESQSYTLEDVEAGVFRLMLQWLYGQKIEYYLTQAEANSLRTPQHTEEQRKLVYGKIEERQRLLVRLWVLAEMLMLPRLQNLVVDELDSIQRDWKNSFPWRCLNYVYANTAEYSPLRRLILAH</sequence>
<dbReference type="CDD" id="cd18186">
    <property type="entry name" value="BTB_POZ_ZBTB_KLHL-like"/>
    <property type="match status" value="1"/>
</dbReference>
<dbReference type="AlphaFoldDB" id="A0A2J6RMF4"/>
<name>A0A2J6RMF4_HYAVF</name>
<organism evidence="1 2">
    <name type="scientific">Hyaloscypha variabilis (strain UAMH 11265 / GT02V1 / F)</name>
    <name type="common">Meliniomyces variabilis</name>
    <dbReference type="NCBI Taxonomy" id="1149755"/>
    <lineage>
        <taxon>Eukaryota</taxon>
        <taxon>Fungi</taxon>
        <taxon>Dikarya</taxon>
        <taxon>Ascomycota</taxon>
        <taxon>Pezizomycotina</taxon>
        <taxon>Leotiomycetes</taxon>
        <taxon>Helotiales</taxon>
        <taxon>Hyaloscyphaceae</taxon>
        <taxon>Hyaloscypha</taxon>
        <taxon>Hyaloscypha variabilis</taxon>
    </lineage>
</organism>